<feature type="transmembrane region" description="Helical" evidence="1">
    <location>
        <begin position="65"/>
        <end position="84"/>
    </location>
</feature>
<protein>
    <submittedName>
        <fullName evidence="2">Uncharacterized protein</fullName>
    </submittedName>
</protein>
<dbReference type="AlphaFoldDB" id="A0A7M2YZH8"/>
<organism evidence="2 3">
    <name type="scientific">Gaiella occulta</name>
    <dbReference type="NCBI Taxonomy" id="1002870"/>
    <lineage>
        <taxon>Bacteria</taxon>
        <taxon>Bacillati</taxon>
        <taxon>Actinomycetota</taxon>
        <taxon>Thermoleophilia</taxon>
        <taxon>Gaiellales</taxon>
        <taxon>Gaiellaceae</taxon>
        <taxon>Gaiella</taxon>
    </lineage>
</organism>
<gene>
    <name evidence="2" type="ORF">Gocc_0962</name>
</gene>
<name>A0A7M2YZH8_9ACTN</name>
<keyword evidence="1" id="KW-0812">Transmembrane</keyword>
<reference evidence="2 3" key="1">
    <citation type="submission" date="2018-07" db="EMBL/GenBank/DDBJ databases">
        <title>High-quality-draft genome sequence of Gaiella occulta.</title>
        <authorList>
            <person name="Severino R."/>
            <person name="Froufe H.J.C."/>
            <person name="Rainey F.A."/>
            <person name="Barroso C."/>
            <person name="Albuquerque L."/>
            <person name="Lobo-Da-Cunha A."/>
            <person name="Da Costa M.S."/>
            <person name="Egas C."/>
        </authorList>
    </citation>
    <scope>NUCLEOTIDE SEQUENCE [LARGE SCALE GENOMIC DNA]</scope>
    <source>
        <strain evidence="2 3">F2-233</strain>
    </source>
</reference>
<evidence type="ECO:0000313" key="2">
    <source>
        <dbReference type="EMBL" id="RDI75164.1"/>
    </source>
</evidence>
<dbReference type="EMBL" id="QQZY01000002">
    <property type="protein sequence ID" value="RDI75164.1"/>
    <property type="molecule type" value="Genomic_DNA"/>
</dbReference>
<sequence>MPALGRQVIPRSGDRPQGDAAETLSMAAHTAPIAALVALVSGWAVIRHCRAMLHSGVSLEDGGGWTAVILAETVVCLTAVAVALS</sequence>
<dbReference type="Proteomes" id="UP000254134">
    <property type="component" value="Unassembled WGS sequence"/>
</dbReference>
<keyword evidence="1" id="KW-0472">Membrane</keyword>
<keyword evidence="1" id="KW-1133">Transmembrane helix</keyword>
<evidence type="ECO:0000313" key="3">
    <source>
        <dbReference type="Proteomes" id="UP000254134"/>
    </source>
</evidence>
<feature type="transmembrane region" description="Helical" evidence="1">
    <location>
        <begin position="21"/>
        <end position="45"/>
    </location>
</feature>
<comment type="caution">
    <text evidence="2">The sequence shown here is derived from an EMBL/GenBank/DDBJ whole genome shotgun (WGS) entry which is preliminary data.</text>
</comment>
<reference evidence="3" key="2">
    <citation type="journal article" date="2019" name="MicrobiologyOpen">
        <title>High-quality draft genome sequence of Gaiella occulta isolated from a 150 meter deep mineral water borehole and comparison with the genome sequences of other deep-branching lineages of the phylum Actinobacteria.</title>
        <authorList>
            <person name="Severino R."/>
            <person name="Froufe H.J.C."/>
            <person name="Barroso C."/>
            <person name="Albuquerque L."/>
            <person name="Lobo-da-Cunha A."/>
            <person name="da Costa M.S."/>
            <person name="Egas C."/>
        </authorList>
    </citation>
    <scope>NUCLEOTIDE SEQUENCE [LARGE SCALE GENOMIC DNA]</scope>
    <source>
        <strain evidence="3">F2-233</strain>
    </source>
</reference>
<evidence type="ECO:0000256" key="1">
    <source>
        <dbReference type="SAM" id="Phobius"/>
    </source>
</evidence>
<keyword evidence="3" id="KW-1185">Reference proteome</keyword>
<proteinExistence type="predicted"/>
<accession>A0A7M2YZH8</accession>